<keyword evidence="2" id="KW-1185">Reference proteome</keyword>
<comment type="caution">
    <text evidence="1">The sequence shown here is derived from an EMBL/GenBank/DDBJ whole genome shotgun (WGS) entry which is preliminary data.</text>
</comment>
<sequence>MHTLFSTILEFYVNNPSIPPHLLNSVVDILGALIIILPEEGHQCIDRLFYLCQQGTIKADVFIQICASLPSLSKRLANYFSCISQEAFDTKWIDFRQTSFQYVDAILASLQLEQLLAIPALFQAACQMLSSWYLLSHNESLGAFSDDYFFEEAVKAQTAVSTRQVRIRFETLSQYKCFEVLLSALDALSTLTSLQGLCEAAVEDRAAVLSVAYATCFDLLSFPSPSLPQLETLGAAGKDYHAVFFRLFSALLQSQQAAFLFIACSDSSFSQSSHTSQPSQTLQPVQVEQDPVPHLIDCLARLIADHLHLFAADEQVTLSLHRLLVRLLRECPNCNYCNLVADALNDFHNNLSVHYEALKPDCRELLEVLVQRAVLPDAFFASFQLLDENDPLRRFRQSAQDIVLVLCSSFPGVAFTASTLITIGLEGAPPLPVEESALTLFIGVVDAVEDHFMSFFSADDRYDENGSARSLQRTDIPREPFKTEFDDLLSLVFQHMGEFTKNPQLLVTALQVMFSFDNWTFSRGDYCRSLFDYLVQCIQHVPAALIPRLLCYICRLYESPCFAVDASHVETLMQLSGFIAGFHDSALFMAFVQTLSTSISSLPIDHAVAMYQRLLAPHMDAITALAAFLAESNPSNQSSEQRLSPQTMGTVVMNFKCLEAAFNGCVVEALANALAEAVLPPVKQCFDGLLRWLRRDASLDVTLLHEVCCTCSAVIRAAGQQLSAANCAVVTAVGCELVQNSLFVQDALTVMDSVAADSFSVLSQEQRFAFITSVQALLVWVVQARAARAEIECVKLILRIQYVFLKEDEKELLQMQSCLQEITQATLQLANQQIVEDDFIRLLLRNIALLATKYGPCVAPIYTDIVASCFTLACLNVPTRLHGLINGQLAQILLPAAPLVPVVEDAVQRLFAENRLPVLSRCSDAFKQKCVALLTSTRKSTALRSVVNNVISVLMGEMSEAVFASKYASF</sequence>
<dbReference type="Proteomes" id="UP000078348">
    <property type="component" value="Unassembled WGS sequence"/>
</dbReference>
<reference evidence="1 2" key="1">
    <citation type="submission" date="2016-05" db="EMBL/GenBank/DDBJ databases">
        <title>Nuclear genome of Blastocystis sp. subtype 1 NandII.</title>
        <authorList>
            <person name="Gentekaki E."/>
            <person name="Curtis B."/>
            <person name="Stairs C."/>
            <person name="Eme L."/>
            <person name="Herman E."/>
            <person name="Klimes V."/>
            <person name="Arias M.C."/>
            <person name="Elias M."/>
            <person name="Hilliou F."/>
            <person name="Klute M."/>
            <person name="Malik S.-B."/>
            <person name="Pightling A."/>
            <person name="Rachubinski R."/>
            <person name="Salas D."/>
            <person name="Schlacht A."/>
            <person name="Suga H."/>
            <person name="Archibald J."/>
            <person name="Ball S.G."/>
            <person name="Clark G."/>
            <person name="Dacks J."/>
            <person name="Van Der Giezen M."/>
            <person name="Tsaousis A."/>
            <person name="Roger A."/>
        </authorList>
    </citation>
    <scope>NUCLEOTIDE SEQUENCE [LARGE SCALE GENOMIC DNA]</scope>
    <source>
        <strain evidence="2">ATCC 50177 / NandII</strain>
    </source>
</reference>
<name>A0A196SPF6_BLAHN</name>
<evidence type="ECO:0000313" key="1">
    <source>
        <dbReference type="EMBL" id="OAO18062.1"/>
    </source>
</evidence>
<organism evidence="1 2">
    <name type="scientific">Blastocystis sp. subtype 1 (strain ATCC 50177 / NandII)</name>
    <dbReference type="NCBI Taxonomy" id="478820"/>
    <lineage>
        <taxon>Eukaryota</taxon>
        <taxon>Sar</taxon>
        <taxon>Stramenopiles</taxon>
        <taxon>Bigyra</taxon>
        <taxon>Opalozoa</taxon>
        <taxon>Opalinata</taxon>
        <taxon>Blastocystidae</taxon>
        <taxon>Blastocystis</taxon>
    </lineage>
</organism>
<dbReference type="EMBL" id="LXWW01000009">
    <property type="protein sequence ID" value="OAO18062.1"/>
    <property type="molecule type" value="Genomic_DNA"/>
</dbReference>
<proteinExistence type="predicted"/>
<protein>
    <recommendedName>
        <fullName evidence="3">Exportin-1/Importin-beta-like domain-containing protein</fullName>
    </recommendedName>
</protein>
<gene>
    <name evidence="1" type="ORF">AV274_0210</name>
</gene>
<dbReference type="SUPFAM" id="SSF48371">
    <property type="entry name" value="ARM repeat"/>
    <property type="match status" value="1"/>
</dbReference>
<evidence type="ECO:0000313" key="2">
    <source>
        <dbReference type="Proteomes" id="UP000078348"/>
    </source>
</evidence>
<accession>A0A196SPF6</accession>
<dbReference type="InterPro" id="IPR016024">
    <property type="entry name" value="ARM-type_fold"/>
</dbReference>
<evidence type="ECO:0008006" key="3">
    <source>
        <dbReference type="Google" id="ProtNLM"/>
    </source>
</evidence>
<dbReference type="AlphaFoldDB" id="A0A196SPF6"/>
<dbReference type="OrthoDB" id="10574278at2759"/>